<reference evidence="10" key="8">
    <citation type="journal article" date="2021" name="Microbiol. Resour. Announc.">
        <title>Complete Genome Sequence of Sphingobium barthaii KK22, a High-Molecular-Weight Polycyclic Aromatic Hydrocarbon-Degrading Soil Bacterium.</title>
        <authorList>
            <person name="Mori J.F."/>
            <person name="Kanaly R.A."/>
        </authorList>
    </citation>
    <scope>NUCLEOTIDE SEQUENCE</scope>
    <source>
        <strain evidence="10">KK22</strain>
    </source>
</reference>
<feature type="active site" evidence="6">
    <location>
        <position position="116"/>
    </location>
</feature>
<comment type="subcellular location">
    <subcellularLocation>
        <location evidence="6">Cytoplasm</location>
    </subcellularLocation>
</comment>
<dbReference type="HAMAP" id="MF_01110">
    <property type="entry name" value="ArgC_type2"/>
    <property type="match status" value="1"/>
</dbReference>
<accession>A0A292ZDF0</accession>
<comment type="function">
    <text evidence="6">Catalyzes the NADPH-dependent reduction of N-acetyl-5-glutamyl phosphate to yield N-acetyl-L-glutamate 5-semialdehyde.</text>
</comment>
<evidence type="ECO:0000313" key="12">
    <source>
        <dbReference type="Proteomes" id="UP000593663"/>
    </source>
</evidence>
<dbReference type="Pfam" id="PF22698">
    <property type="entry name" value="Semialdhyde_dhC_1"/>
    <property type="match status" value="1"/>
</dbReference>
<dbReference type="Gene3D" id="3.40.50.720">
    <property type="entry name" value="NAD(P)-binding Rossmann-like Domain"/>
    <property type="match status" value="1"/>
</dbReference>
<feature type="domain" description="Semialdehyde dehydrogenase NAD-binding" evidence="7">
    <location>
        <begin position="4"/>
        <end position="105"/>
    </location>
</feature>
<reference evidence="9" key="3">
    <citation type="journal article" date="2014" name="Int. J. Syst. Evol. Microbiol.">
        <title>Complete genome of a new Firmicutes species belonging to the dominant human colonic microbiota ('Ruminococcus bicirculans') reveals two chromosomes and a selective capacity to utilize plant glucans.</title>
        <authorList>
            <consortium name="NISC Comparative Sequencing Program"/>
            <person name="Wegmann U."/>
            <person name="Louis P."/>
            <person name="Goesmann A."/>
            <person name="Henrissat B."/>
            <person name="Duncan S.H."/>
            <person name="Flint H.J."/>
        </authorList>
    </citation>
    <scope>NUCLEOTIDE SEQUENCE</scope>
    <source>
        <strain evidence="9">CCM 7327</strain>
    </source>
</reference>
<reference evidence="8 11" key="2">
    <citation type="journal article" date="2013" name="Environ. Sci. Technol.">
        <title>The 4-tert-butylphenol-utilizing bacterium Sphingobium fuliginis OMI can degrade bisphenols via phenolic ring hydroxylation and meta-cleavage pathway.</title>
        <authorList>
            <person name="Ogata Y."/>
            <person name="Goda S."/>
            <person name="Toyama T."/>
            <person name="Sei K."/>
            <person name="Ike M."/>
        </authorList>
    </citation>
    <scope>NUCLEOTIDE SEQUENCE [LARGE SCALE GENOMIC DNA]</scope>
    <source>
        <strain evidence="8 11">OMI</strain>
    </source>
</reference>
<dbReference type="GO" id="GO:0051287">
    <property type="term" value="F:NAD binding"/>
    <property type="evidence" value="ECO:0007669"/>
    <property type="project" value="InterPro"/>
</dbReference>
<dbReference type="SUPFAM" id="SSF51735">
    <property type="entry name" value="NAD(P)-binding Rossmann-fold domains"/>
    <property type="match status" value="1"/>
</dbReference>
<name>A0A292ZDF0_SPHSA</name>
<reference evidence="8" key="5">
    <citation type="submission" date="2017-10" db="EMBL/GenBank/DDBJ databases">
        <authorList>
            <person name="Banno H."/>
            <person name="Chua N.-H."/>
        </authorList>
    </citation>
    <scope>NUCLEOTIDE SEQUENCE</scope>
    <source>
        <strain evidence="8">OMI</strain>
    </source>
</reference>
<dbReference type="CDD" id="cd23935">
    <property type="entry name" value="AGPR_2_C"/>
    <property type="match status" value="1"/>
</dbReference>
<dbReference type="SUPFAM" id="SSF55347">
    <property type="entry name" value="Glyceraldehyde-3-phosphate dehydrogenase-like, C-terminal domain"/>
    <property type="match status" value="1"/>
</dbReference>
<evidence type="ECO:0000256" key="1">
    <source>
        <dbReference type="ARBA" id="ARBA00022490"/>
    </source>
</evidence>
<gene>
    <name evidence="6 9" type="primary">argC</name>
    <name evidence="9" type="ORF">GCM10019071_09320</name>
    <name evidence="10" type="ORF">H5V43_07825</name>
    <name evidence="8" type="ORF">SFOMI_1461</name>
</gene>
<comment type="similarity">
    <text evidence="6">Belongs to the NAGSA dehydrogenase family. Type 2 subfamily.</text>
</comment>
<reference evidence="12" key="7">
    <citation type="submission" date="2020-08" db="EMBL/GenBank/DDBJ databases">
        <title>Complete genome sequence of Sphingobium barthaii strain KK22, a high-molecular-weight polycyclic aromatic hydrocarbon-degrading soil bacterium.</title>
        <authorList>
            <person name="Mori J.F."/>
            <person name="Kanaly R.A."/>
        </authorList>
    </citation>
    <scope>NUCLEOTIDE SEQUENCE [LARGE SCALE GENOMIC DNA]</scope>
    <source>
        <strain evidence="12">KK22</strain>
    </source>
</reference>
<dbReference type="CDD" id="cd17896">
    <property type="entry name" value="AGPR_2_N"/>
    <property type="match status" value="1"/>
</dbReference>
<evidence type="ECO:0000313" key="8">
    <source>
        <dbReference type="EMBL" id="GAY20931.1"/>
    </source>
</evidence>
<dbReference type="InterPro" id="IPR058924">
    <property type="entry name" value="AGPR_dimerisation_dom"/>
</dbReference>
<dbReference type="NCBIfam" id="TIGR01851">
    <property type="entry name" value="argC_other"/>
    <property type="match status" value="1"/>
</dbReference>
<keyword evidence="13" id="KW-1185">Reference proteome</keyword>
<protein>
    <recommendedName>
        <fullName evidence="6">N-acetyl-gamma-glutamyl-phosphate reductase</fullName>
        <shortName evidence="6">AGPR</shortName>
        <ecNumber evidence="6">1.2.1.38</ecNumber>
    </recommendedName>
    <alternativeName>
        <fullName evidence="6">N-acetyl-glutamate semialdehyde dehydrogenase</fullName>
        <shortName evidence="6">NAGSA dehydrogenase</shortName>
    </alternativeName>
</protein>
<dbReference type="EMBL" id="BEWI01000031">
    <property type="protein sequence ID" value="GAY20931.1"/>
    <property type="molecule type" value="Genomic_DNA"/>
</dbReference>
<dbReference type="InterPro" id="IPR050085">
    <property type="entry name" value="AGPR"/>
</dbReference>
<dbReference type="GO" id="GO:0006526">
    <property type="term" value="P:L-arginine biosynthetic process"/>
    <property type="evidence" value="ECO:0007669"/>
    <property type="project" value="UniProtKB-UniRule"/>
</dbReference>
<reference evidence="8" key="4">
    <citation type="submission" date="2017-10" db="EMBL/GenBank/DDBJ databases">
        <title>Bioaugmenting a lab-scale membrane bioreactor with Sphingobium fuliginis OMI to degrade 4-tert-butylphenol.</title>
        <authorList>
            <person name="Takada K."/>
            <person name="Shiba T."/>
            <person name="Soda S."/>
            <person name="Inoue D."/>
            <person name="Miyake M."/>
            <person name="Eguchi M."/>
            <person name="Ike M."/>
        </authorList>
    </citation>
    <scope>NUCLEOTIDE SEQUENCE</scope>
    <source>
        <strain evidence="8">OMI</strain>
    </source>
</reference>
<dbReference type="GO" id="GO:0005737">
    <property type="term" value="C:cytoplasm"/>
    <property type="evidence" value="ECO:0007669"/>
    <property type="project" value="UniProtKB-SubCell"/>
</dbReference>
<keyword evidence="4 6" id="KW-0521">NADP</keyword>
<evidence type="ECO:0000256" key="2">
    <source>
        <dbReference type="ARBA" id="ARBA00022571"/>
    </source>
</evidence>
<evidence type="ECO:0000256" key="4">
    <source>
        <dbReference type="ARBA" id="ARBA00022857"/>
    </source>
</evidence>
<dbReference type="UniPathway" id="UPA00068">
    <property type="reaction ID" value="UER00108"/>
</dbReference>
<dbReference type="InterPro" id="IPR010136">
    <property type="entry name" value="AGPR_type-2"/>
</dbReference>
<keyword evidence="1 6" id="KW-0963">Cytoplasm</keyword>
<dbReference type="EMBL" id="BMDU01000001">
    <property type="protein sequence ID" value="GFZ82601.1"/>
    <property type="molecule type" value="Genomic_DNA"/>
</dbReference>
<dbReference type="InterPro" id="IPR000534">
    <property type="entry name" value="Semialdehyde_DH_NAD-bd"/>
</dbReference>
<dbReference type="Proteomes" id="UP000628109">
    <property type="component" value="Unassembled WGS sequence"/>
</dbReference>
<keyword evidence="5 6" id="KW-0560">Oxidoreductase</keyword>
<proteinExistence type="inferred from homology"/>
<reference evidence="9" key="9">
    <citation type="submission" date="2024-05" db="EMBL/GenBank/DDBJ databases">
        <authorList>
            <person name="Sun Q."/>
            <person name="Sedlacek I."/>
        </authorList>
    </citation>
    <scope>NUCLEOTIDE SEQUENCE</scope>
    <source>
        <strain evidence="9">CCM 7327</strain>
    </source>
</reference>
<dbReference type="Proteomes" id="UP000221538">
    <property type="component" value="Unassembled WGS sequence"/>
</dbReference>
<organism evidence="8 11">
    <name type="scientific">Sphingobium fuliginis (strain ATCC 27551)</name>
    <dbReference type="NCBI Taxonomy" id="336203"/>
    <lineage>
        <taxon>Bacteria</taxon>
        <taxon>Pseudomonadati</taxon>
        <taxon>Pseudomonadota</taxon>
        <taxon>Alphaproteobacteria</taxon>
        <taxon>Sphingomonadales</taxon>
        <taxon>Sphingomonadaceae</taxon>
        <taxon>Sphingobium</taxon>
    </lineage>
</organism>
<dbReference type="PANTHER" id="PTHR32338:SF10">
    <property type="entry name" value="N-ACETYL-GAMMA-GLUTAMYL-PHOSPHATE REDUCTASE, CHLOROPLASTIC-RELATED"/>
    <property type="match status" value="1"/>
</dbReference>
<dbReference type="PANTHER" id="PTHR32338">
    <property type="entry name" value="N-ACETYL-GAMMA-GLUTAMYL-PHOSPHATE REDUCTASE, CHLOROPLASTIC-RELATED-RELATED"/>
    <property type="match status" value="1"/>
</dbReference>
<evidence type="ECO:0000313" key="13">
    <source>
        <dbReference type="Proteomes" id="UP000628109"/>
    </source>
</evidence>
<comment type="catalytic activity">
    <reaction evidence="6">
        <text>N-acetyl-L-glutamate 5-semialdehyde + phosphate + NADP(+) = N-acetyl-L-glutamyl 5-phosphate + NADPH + H(+)</text>
        <dbReference type="Rhea" id="RHEA:21588"/>
        <dbReference type="ChEBI" id="CHEBI:15378"/>
        <dbReference type="ChEBI" id="CHEBI:29123"/>
        <dbReference type="ChEBI" id="CHEBI:43474"/>
        <dbReference type="ChEBI" id="CHEBI:57783"/>
        <dbReference type="ChEBI" id="CHEBI:57936"/>
        <dbReference type="ChEBI" id="CHEBI:58349"/>
        <dbReference type="EC" id="1.2.1.38"/>
    </reaction>
</comment>
<dbReference type="AlphaFoldDB" id="A0A292ZDF0"/>
<evidence type="ECO:0000313" key="9">
    <source>
        <dbReference type="EMBL" id="GFZ82601.1"/>
    </source>
</evidence>
<dbReference type="SMART" id="SM00859">
    <property type="entry name" value="Semialdhyde_dh"/>
    <property type="match status" value="1"/>
</dbReference>
<sequence length="314" mass="32844">MTHRIFIDGGVGTTGLEINERLAGRPELSIITLDEDRRKDASARREALNAADIVILCLPDDAAREAVALIDNGRTRVIDASTAHRVADGWTYGFAELEPGHRDRLANSRFVANPGCWPTGFLALVRPLVLAGLLPGDWPVTVSGASGYSGGGKSMIAEYEGAEGAPSAFRPYGLGLAHKHVPEMLRYSGLQHPPLFAPAVANAYRGMIVEVPLQLRALPGAPSVADVHGVLAAAYAGSPIVSVEALEDSAAMTQVRLEHVGATDRLALFVFGNEAAGQARLVAALDNLGKGAAGAAVQNLNILAGLPETAGLRL</sequence>
<reference evidence="8 11" key="1">
    <citation type="journal article" date="2013" name="Biodegradation">
        <title>Occurrence of 4-tert-butylphenol (4-t-BP) biodegradation in an aquatic sample caused by the presence of Spirodela polyrrhiza and isolation of a 4-t-BP-utilizing bacterium.</title>
        <authorList>
            <person name="Ogata Y."/>
            <person name="Toyama T."/>
            <person name="Yu N."/>
            <person name="Wang X."/>
            <person name="Sei K."/>
            <person name="Ike M."/>
        </authorList>
    </citation>
    <scope>NUCLEOTIDE SEQUENCE [LARGE SCALE GENOMIC DNA]</scope>
    <source>
        <strain evidence="8 11">OMI</strain>
    </source>
</reference>
<evidence type="ECO:0000313" key="11">
    <source>
        <dbReference type="Proteomes" id="UP000221538"/>
    </source>
</evidence>
<dbReference type="InterPro" id="IPR036291">
    <property type="entry name" value="NAD(P)-bd_dom_sf"/>
</dbReference>
<dbReference type="Proteomes" id="UP000593663">
    <property type="component" value="Chromosome 1"/>
</dbReference>
<dbReference type="GO" id="GO:0003942">
    <property type="term" value="F:N-acetyl-gamma-glutamyl-phosphate reductase activity"/>
    <property type="evidence" value="ECO:0007669"/>
    <property type="project" value="UniProtKB-UniRule"/>
</dbReference>
<dbReference type="Gene3D" id="3.30.360.10">
    <property type="entry name" value="Dihydrodipicolinate Reductase, domain 2"/>
    <property type="match status" value="1"/>
</dbReference>
<dbReference type="KEGG" id="sbar:H5V43_07825"/>
<comment type="pathway">
    <text evidence="6">Amino-acid biosynthesis; L-arginine biosynthesis; N(2)-acetyl-L-ornithine from L-glutamate: step 3/4.</text>
</comment>
<evidence type="ECO:0000256" key="5">
    <source>
        <dbReference type="ARBA" id="ARBA00023002"/>
    </source>
</evidence>
<evidence type="ECO:0000313" key="10">
    <source>
        <dbReference type="EMBL" id="QOT72991.1"/>
    </source>
</evidence>
<dbReference type="RefSeq" id="WP_025548862.1">
    <property type="nucleotide sequence ID" value="NZ_BATN01000029.1"/>
</dbReference>
<keyword evidence="3 6" id="KW-0028">Amino-acid biosynthesis</keyword>
<evidence type="ECO:0000256" key="6">
    <source>
        <dbReference type="HAMAP-Rule" id="MF_01110"/>
    </source>
</evidence>
<dbReference type="Pfam" id="PF01118">
    <property type="entry name" value="Semialdhyde_dh"/>
    <property type="match status" value="1"/>
</dbReference>
<reference evidence="13" key="6">
    <citation type="journal article" date="2019" name="Int. J. Syst. Evol. Microbiol.">
        <title>The Global Catalogue of Microorganisms (GCM) 10K type strain sequencing project: providing services to taxonomists for standard genome sequencing and annotation.</title>
        <authorList>
            <consortium name="The Broad Institute Genomics Platform"/>
            <consortium name="The Broad Institute Genome Sequencing Center for Infectious Disease"/>
            <person name="Wu L."/>
            <person name="Ma J."/>
        </authorList>
    </citation>
    <scope>NUCLEOTIDE SEQUENCE [LARGE SCALE GENOMIC DNA]</scope>
    <source>
        <strain evidence="13">CCM 7327</strain>
    </source>
</reference>
<evidence type="ECO:0000259" key="7">
    <source>
        <dbReference type="SMART" id="SM00859"/>
    </source>
</evidence>
<keyword evidence="2 6" id="KW-0055">Arginine biosynthesis</keyword>
<dbReference type="EMBL" id="CP060035">
    <property type="protein sequence ID" value="QOT72991.1"/>
    <property type="molecule type" value="Genomic_DNA"/>
</dbReference>
<evidence type="ECO:0000256" key="3">
    <source>
        <dbReference type="ARBA" id="ARBA00022605"/>
    </source>
</evidence>
<dbReference type="EC" id="1.2.1.38" evidence="6"/>